<dbReference type="Gene3D" id="1.25.40.10">
    <property type="entry name" value="Tetratricopeptide repeat domain"/>
    <property type="match status" value="1"/>
</dbReference>
<dbReference type="InterPro" id="IPR011990">
    <property type="entry name" value="TPR-like_helical_dom_sf"/>
</dbReference>
<evidence type="ECO:0000313" key="2">
    <source>
        <dbReference type="EMBL" id="MFK2915658.1"/>
    </source>
</evidence>
<name>A0ABW8JYC1_9GAMM</name>
<evidence type="ECO:0008006" key="4">
    <source>
        <dbReference type="Google" id="ProtNLM"/>
    </source>
</evidence>
<sequence length="221" mass="24577">MKTTVRALTVLLSLVIAAPLLAQASPPAANRLPVVLPDGKPYADPDFSARGLPEAPYPGTRMPMQLPQLSPVRRLSYEGWWAAVTNRPSAARLNFARALRITPNDRRLLWSYGWAQLNMGEPAMAMAAFQRNLALRPNNRPRWLPMAMALTYTAAGEREVAVAWYRSAALSDPLQWGSDNQVLRTTLEWTPQERALVSQLLEYAAQGDRAEPASFARLAER</sequence>
<comment type="caution">
    <text evidence="2">The sequence shown here is derived from an EMBL/GenBank/DDBJ whole genome shotgun (WGS) entry which is preliminary data.</text>
</comment>
<dbReference type="RefSeq" id="WP_379987392.1">
    <property type="nucleotide sequence ID" value="NZ_JADIKD010000004.1"/>
</dbReference>
<dbReference type="EMBL" id="JADIKD010000004">
    <property type="protein sequence ID" value="MFK2915658.1"/>
    <property type="molecule type" value="Genomic_DNA"/>
</dbReference>
<keyword evidence="3" id="KW-1185">Reference proteome</keyword>
<accession>A0ABW8JYC1</accession>
<keyword evidence="1" id="KW-0732">Signal</keyword>
<feature type="signal peptide" evidence="1">
    <location>
        <begin position="1"/>
        <end position="24"/>
    </location>
</feature>
<protein>
    <recommendedName>
        <fullName evidence="4">Tetratricopeptide repeat protein</fullName>
    </recommendedName>
</protein>
<organism evidence="2 3">
    <name type="scientific">Dyella koreensis</name>
    <dbReference type="NCBI Taxonomy" id="311235"/>
    <lineage>
        <taxon>Bacteria</taxon>
        <taxon>Pseudomonadati</taxon>
        <taxon>Pseudomonadota</taxon>
        <taxon>Gammaproteobacteria</taxon>
        <taxon>Lysobacterales</taxon>
        <taxon>Rhodanobacteraceae</taxon>
        <taxon>Dyella</taxon>
    </lineage>
</organism>
<dbReference type="Proteomes" id="UP001620408">
    <property type="component" value="Unassembled WGS sequence"/>
</dbReference>
<evidence type="ECO:0000313" key="3">
    <source>
        <dbReference type="Proteomes" id="UP001620408"/>
    </source>
</evidence>
<evidence type="ECO:0000256" key="1">
    <source>
        <dbReference type="SAM" id="SignalP"/>
    </source>
</evidence>
<dbReference type="SUPFAM" id="SSF48452">
    <property type="entry name" value="TPR-like"/>
    <property type="match status" value="1"/>
</dbReference>
<reference evidence="2 3" key="1">
    <citation type="submission" date="2020-10" db="EMBL/GenBank/DDBJ databases">
        <title>Phylogeny of dyella-like bacteria.</title>
        <authorList>
            <person name="Fu J."/>
        </authorList>
    </citation>
    <scope>NUCLEOTIDE SEQUENCE [LARGE SCALE GENOMIC DNA]</scope>
    <source>
        <strain evidence="2 3">BB4</strain>
    </source>
</reference>
<feature type="chain" id="PRO_5046716953" description="Tetratricopeptide repeat protein" evidence="1">
    <location>
        <begin position="25"/>
        <end position="221"/>
    </location>
</feature>
<gene>
    <name evidence="2" type="ORF">ISS97_00170</name>
</gene>
<proteinExistence type="predicted"/>